<feature type="domain" description="MacB-like periplasmic core" evidence="9">
    <location>
        <begin position="23"/>
        <end position="246"/>
    </location>
</feature>
<keyword evidence="5 7" id="KW-0472">Membrane</keyword>
<gene>
    <name evidence="10" type="ORF">SAMN05660652_00263</name>
</gene>
<dbReference type="PANTHER" id="PTHR30572:SF4">
    <property type="entry name" value="ABC TRANSPORTER PERMEASE YTRF"/>
    <property type="match status" value="1"/>
</dbReference>
<protein>
    <submittedName>
        <fullName evidence="10">Putative ABC transport system permease protein</fullName>
    </submittedName>
</protein>
<dbReference type="InterPro" id="IPR003838">
    <property type="entry name" value="ABC3_permease_C"/>
</dbReference>
<keyword evidence="11" id="KW-1185">Reference proteome</keyword>
<name>A0A1G7VQL2_9RHOO</name>
<feature type="transmembrane region" description="Helical" evidence="7">
    <location>
        <begin position="370"/>
        <end position="389"/>
    </location>
</feature>
<dbReference type="Proteomes" id="UP000198607">
    <property type="component" value="Unassembled WGS sequence"/>
</dbReference>
<evidence type="ECO:0000313" key="10">
    <source>
        <dbReference type="EMBL" id="SDG61838.1"/>
    </source>
</evidence>
<evidence type="ECO:0000256" key="5">
    <source>
        <dbReference type="ARBA" id="ARBA00023136"/>
    </source>
</evidence>
<sequence>MTQMLLNALLLALRAIRRNLMRSFLTVLGVVIGVAAVITMVTLGNGATRMVSDQISSLGSNLLILRPGQQLGPGRDSAGAQNFKLSDVDAIESQIPSLRAVAPVVGSKVTLVAGNQNWQSQVNGTTNAYLTTGNWTLAAGRSFEDDEESAGKAVCILGNTVRKQLFGNVSPIGNELRVKNFSCQVIGLLRAKGQGAMGQDQDDIVLMPVRTAQRRLIGNVTDVSMLMLSLRDGVSADPVMEQIRRLMRERRKLAEHMDDDFHVMDTKQIAETLSGTIRTMTGLLGAVAAVSLLVGGIGIMNIMLVSVTERTREIGIRLAIGALEHEVLLQFLIEAVVLSALGGLIGIALSLVVCLALTALMHMPFLFNPGINLLAFFFSALIGIVFGYMPARRAAGLDPIVALRFE</sequence>
<evidence type="ECO:0000256" key="2">
    <source>
        <dbReference type="ARBA" id="ARBA00022475"/>
    </source>
</evidence>
<keyword evidence="3 7" id="KW-0812">Transmembrane</keyword>
<feature type="transmembrane region" description="Helical" evidence="7">
    <location>
        <begin position="27"/>
        <end position="47"/>
    </location>
</feature>
<dbReference type="Pfam" id="PF12704">
    <property type="entry name" value="MacB_PCD"/>
    <property type="match status" value="1"/>
</dbReference>
<dbReference type="PANTHER" id="PTHR30572">
    <property type="entry name" value="MEMBRANE COMPONENT OF TRANSPORTER-RELATED"/>
    <property type="match status" value="1"/>
</dbReference>
<evidence type="ECO:0000256" key="1">
    <source>
        <dbReference type="ARBA" id="ARBA00004651"/>
    </source>
</evidence>
<organism evidence="10 11">
    <name type="scientific">Propionivibrio dicarboxylicus</name>
    <dbReference type="NCBI Taxonomy" id="83767"/>
    <lineage>
        <taxon>Bacteria</taxon>
        <taxon>Pseudomonadati</taxon>
        <taxon>Pseudomonadota</taxon>
        <taxon>Betaproteobacteria</taxon>
        <taxon>Rhodocyclales</taxon>
        <taxon>Rhodocyclaceae</taxon>
        <taxon>Propionivibrio</taxon>
    </lineage>
</organism>
<dbReference type="GO" id="GO:0005886">
    <property type="term" value="C:plasma membrane"/>
    <property type="evidence" value="ECO:0007669"/>
    <property type="project" value="UniProtKB-SubCell"/>
</dbReference>
<accession>A0A1G7VQL2</accession>
<evidence type="ECO:0000256" key="7">
    <source>
        <dbReference type="SAM" id="Phobius"/>
    </source>
</evidence>
<dbReference type="EMBL" id="FNCY01000001">
    <property type="protein sequence ID" value="SDG61838.1"/>
    <property type="molecule type" value="Genomic_DNA"/>
</dbReference>
<evidence type="ECO:0000256" key="3">
    <source>
        <dbReference type="ARBA" id="ARBA00022692"/>
    </source>
</evidence>
<feature type="transmembrane region" description="Helical" evidence="7">
    <location>
        <begin position="327"/>
        <end position="358"/>
    </location>
</feature>
<comment type="similarity">
    <text evidence="6">Belongs to the ABC-4 integral membrane protein family.</text>
</comment>
<evidence type="ECO:0000313" key="11">
    <source>
        <dbReference type="Proteomes" id="UP000198607"/>
    </source>
</evidence>
<dbReference type="InterPro" id="IPR050250">
    <property type="entry name" value="Macrolide_Exporter_MacB"/>
</dbReference>
<dbReference type="Pfam" id="PF02687">
    <property type="entry name" value="FtsX"/>
    <property type="match status" value="1"/>
</dbReference>
<evidence type="ECO:0000256" key="6">
    <source>
        <dbReference type="ARBA" id="ARBA00038076"/>
    </source>
</evidence>
<dbReference type="AlphaFoldDB" id="A0A1G7VQL2"/>
<dbReference type="InterPro" id="IPR025857">
    <property type="entry name" value="MacB_PCD"/>
</dbReference>
<feature type="transmembrane region" description="Helical" evidence="7">
    <location>
        <begin position="283"/>
        <end position="307"/>
    </location>
</feature>
<keyword evidence="2" id="KW-1003">Cell membrane</keyword>
<evidence type="ECO:0000256" key="4">
    <source>
        <dbReference type="ARBA" id="ARBA00022989"/>
    </source>
</evidence>
<comment type="subcellular location">
    <subcellularLocation>
        <location evidence="1">Cell membrane</location>
        <topology evidence="1">Multi-pass membrane protein</topology>
    </subcellularLocation>
</comment>
<feature type="domain" description="ABC3 transporter permease C-terminal" evidence="8">
    <location>
        <begin position="286"/>
        <end position="399"/>
    </location>
</feature>
<dbReference type="GO" id="GO:0022857">
    <property type="term" value="F:transmembrane transporter activity"/>
    <property type="evidence" value="ECO:0007669"/>
    <property type="project" value="TreeGrafter"/>
</dbReference>
<dbReference type="RefSeq" id="WP_245715443.1">
    <property type="nucleotide sequence ID" value="NZ_FNCY01000001.1"/>
</dbReference>
<proteinExistence type="inferred from homology"/>
<dbReference type="STRING" id="83767.SAMN05660652_00263"/>
<evidence type="ECO:0000259" key="8">
    <source>
        <dbReference type="Pfam" id="PF02687"/>
    </source>
</evidence>
<reference evidence="10 11" key="1">
    <citation type="submission" date="2016-10" db="EMBL/GenBank/DDBJ databases">
        <authorList>
            <person name="de Groot N.N."/>
        </authorList>
    </citation>
    <scope>NUCLEOTIDE SEQUENCE [LARGE SCALE GENOMIC DNA]</scope>
    <source>
        <strain evidence="10 11">DSM 5885</strain>
    </source>
</reference>
<evidence type="ECO:0000259" key="9">
    <source>
        <dbReference type="Pfam" id="PF12704"/>
    </source>
</evidence>
<keyword evidence="4 7" id="KW-1133">Transmembrane helix</keyword>